<dbReference type="SUPFAM" id="SSF53955">
    <property type="entry name" value="Lysozyme-like"/>
    <property type="match status" value="1"/>
</dbReference>
<evidence type="ECO:0000256" key="1">
    <source>
        <dbReference type="ARBA" id="ARBA00007734"/>
    </source>
</evidence>
<comment type="caution">
    <text evidence="4">The sequence shown here is derived from an EMBL/GenBank/DDBJ whole genome shotgun (WGS) entry which is preliminary data.</text>
</comment>
<dbReference type="Pfam" id="PF01464">
    <property type="entry name" value="SLT"/>
    <property type="match status" value="1"/>
</dbReference>
<feature type="region of interest" description="Disordered" evidence="2">
    <location>
        <begin position="55"/>
        <end position="76"/>
    </location>
</feature>
<evidence type="ECO:0000313" key="5">
    <source>
        <dbReference type="Proteomes" id="UP000319716"/>
    </source>
</evidence>
<dbReference type="Gene3D" id="1.10.530.10">
    <property type="match status" value="1"/>
</dbReference>
<reference evidence="4 5" key="1">
    <citation type="submission" date="2017-11" db="EMBL/GenBank/DDBJ databases">
        <title>Draft Genome Sequence of Sporolactobacillus inulinus NBRC 111894 Isolated from Koso, a Japanese Sugar-Vegetable Fermented Beverage.</title>
        <authorList>
            <person name="Chiou T.Y."/>
            <person name="Oshima K."/>
            <person name="Suda W."/>
            <person name="Hattori M."/>
            <person name="Takahashi T."/>
        </authorList>
    </citation>
    <scope>NUCLEOTIDE SEQUENCE [LARGE SCALE GENOMIC DNA]</scope>
    <source>
        <strain evidence="4 5">NBRC111894</strain>
    </source>
</reference>
<dbReference type="EMBL" id="BEXB01000009">
    <property type="protein sequence ID" value="GAY75858.1"/>
    <property type="molecule type" value="Genomic_DNA"/>
</dbReference>
<comment type="similarity">
    <text evidence="1">Belongs to the transglycosylase Slt family.</text>
</comment>
<evidence type="ECO:0000313" key="4">
    <source>
        <dbReference type="EMBL" id="GAY75858.1"/>
    </source>
</evidence>
<proteinExistence type="inferred from homology"/>
<evidence type="ECO:0000259" key="3">
    <source>
        <dbReference type="Pfam" id="PF01464"/>
    </source>
</evidence>
<name>A0A4Y1ZAS4_9BACL</name>
<dbReference type="PANTHER" id="PTHR37423:SF2">
    <property type="entry name" value="MEMBRANE-BOUND LYTIC MUREIN TRANSGLYCOSYLASE C"/>
    <property type="match status" value="1"/>
</dbReference>
<dbReference type="GO" id="GO:0000270">
    <property type="term" value="P:peptidoglycan metabolic process"/>
    <property type="evidence" value="ECO:0007669"/>
    <property type="project" value="InterPro"/>
</dbReference>
<keyword evidence="4" id="KW-0326">Glycosidase</keyword>
<dbReference type="PROSITE" id="PS00922">
    <property type="entry name" value="TRANSGLYCOSYLASE"/>
    <property type="match status" value="1"/>
</dbReference>
<dbReference type="GO" id="GO:0008933">
    <property type="term" value="F:peptidoglycan lytic transglycosylase activity"/>
    <property type="evidence" value="ECO:0007669"/>
    <property type="project" value="InterPro"/>
</dbReference>
<dbReference type="GO" id="GO:0016020">
    <property type="term" value="C:membrane"/>
    <property type="evidence" value="ECO:0007669"/>
    <property type="project" value="InterPro"/>
</dbReference>
<dbReference type="AlphaFoldDB" id="A0A4Y1ZAS4"/>
<dbReference type="RefSeq" id="WP_262392419.1">
    <property type="nucleotide sequence ID" value="NZ_BEXB01000009.1"/>
</dbReference>
<dbReference type="Proteomes" id="UP000319716">
    <property type="component" value="Unassembled WGS sequence"/>
</dbReference>
<organism evidence="4 5">
    <name type="scientific">Sporolactobacillus inulinus</name>
    <dbReference type="NCBI Taxonomy" id="2078"/>
    <lineage>
        <taxon>Bacteria</taxon>
        <taxon>Bacillati</taxon>
        <taxon>Bacillota</taxon>
        <taxon>Bacilli</taxon>
        <taxon>Bacillales</taxon>
        <taxon>Sporolactobacillaceae</taxon>
        <taxon>Sporolactobacillus</taxon>
    </lineage>
</organism>
<gene>
    <name evidence="4" type="ORF">NBRC111894_1412</name>
</gene>
<dbReference type="CDD" id="cd00254">
    <property type="entry name" value="LT-like"/>
    <property type="match status" value="1"/>
</dbReference>
<dbReference type="PANTHER" id="PTHR37423">
    <property type="entry name" value="SOLUBLE LYTIC MUREIN TRANSGLYCOSYLASE-RELATED"/>
    <property type="match status" value="1"/>
</dbReference>
<evidence type="ECO:0000256" key="2">
    <source>
        <dbReference type="SAM" id="MobiDB-lite"/>
    </source>
</evidence>
<dbReference type="InterPro" id="IPR000189">
    <property type="entry name" value="Transglyc_AS"/>
</dbReference>
<keyword evidence="4" id="KW-0378">Hydrolase</keyword>
<dbReference type="GO" id="GO:0016798">
    <property type="term" value="F:hydrolase activity, acting on glycosyl bonds"/>
    <property type="evidence" value="ECO:0007669"/>
    <property type="project" value="UniProtKB-KW"/>
</dbReference>
<accession>A0A4Y1ZAS4</accession>
<protein>
    <submittedName>
        <fullName evidence="4">Membrane-bound lytic murein transglycosylase D</fullName>
        <ecNumber evidence="4">3.2.1.-</ecNumber>
    </submittedName>
</protein>
<sequence>MAVNPSTMAQLLSLSLYSGIQSQSSDQQSPFSSTDHDAAQLFGSLLTMMMNGSYSNSSSGRSIPSERSSSASSLSSTNTDQMLWQQLADTLPTRNITDSLKKSNSDYDVIIQEMSAKYSVPAPLIRSVIDTESGGNPNSTSSSGAMGLMQLMPGTAAELGVTNPYDPAQNIEAGTRYLSHLIKRYNGDDRLALAAYNAGSGAVQKYGGVPPFPETQTYVSKVLNKAQQTYG</sequence>
<dbReference type="InterPro" id="IPR023346">
    <property type="entry name" value="Lysozyme-like_dom_sf"/>
</dbReference>
<dbReference type="EC" id="3.2.1.-" evidence="4"/>
<dbReference type="InterPro" id="IPR008258">
    <property type="entry name" value="Transglycosylase_SLT_dom_1"/>
</dbReference>
<feature type="domain" description="Transglycosylase SLT" evidence="3">
    <location>
        <begin position="111"/>
        <end position="208"/>
    </location>
</feature>